<dbReference type="GO" id="GO:0005524">
    <property type="term" value="F:ATP binding"/>
    <property type="evidence" value="ECO:0007669"/>
    <property type="project" value="UniProtKB-KW"/>
</dbReference>
<reference evidence="9" key="1">
    <citation type="submission" date="2022-11" db="UniProtKB">
        <authorList>
            <consortium name="WormBaseParasite"/>
        </authorList>
    </citation>
    <scope>IDENTIFICATION</scope>
</reference>
<evidence type="ECO:0000256" key="5">
    <source>
        <dbReference type="ARBA" id="ARBA00049014"/>
    </source>
</evidence>
<dbReference type="WBParaSite" id="jg21474">
    <property type="protein sequence ID" value="jg21474"/>
    <property type="gene ID" value="jg21474"/>
</dbReference>
<evidence type="ECO:0000313" key="9">
    <source>
        <dbReference type="WBParaSite" id="jg21474"/>
    </source>
</evidence>
<evidence type="ECO:0000256" key="2">
    <source>
        <dbReference type="ARBA" id="ARBA00022741"/>
    </source>
</evidence>
<dbReference type="GO" id="GO:0004708">
    <property type="term" value="F:MAP kinase kinase activity"/>
    <property type="evidence" value="ECO:0007669"/>
    <property type="project" value="UniProtKB-EC"/>
</dbReference>
<organism evidence="8 9">
    <name type="scientific">Ditylenchus dipsaci</name>
    <dbReference type="NCBI Taxonomy" id="166011"/>
    <lineage>
        <taxon>Eukaryota</taxon>
        <taxon>Metazoa</taxon>
        <taxon>Ecdysozoa</taxon>
        <taxon>Nematoda</taxon>
        <taxon>Chromadorea</taxon>
        <taxon>Rhabditida</taxon>
        <taxon>Tylenchina</taxon>
        <taxon>Tylenchomorpha</taxon>
        <taxon>Sphaerularioidea</taxon>
        <taxon>Anguinidae</taxon>
        <taxon>Anguininae</taxon>
        <taxon>Ditylenchus</taxon>
    </lineage>
</organism>
<protein>
    <submittedName>
        <fullName evidence="9">Uncharacterized protein</fullName>
    </submittedName>
</protein>
<evidence type="ECO:0000256" key="4">
    <source>
        <dbReference type="ARBA" id="ARBA00022840"/>
    </source>
</evidence>
<comment type="catalytic activity">
    <reaction evidence="6">
        <text>L-threonyl-[protein] + ATP = O-phospho-L-threonyl-[protein] + ADP + H(+)</text>
        <dbReference type="Rhea" id="RHEA:46608"/>
        <dbReference type="Rhea" id="RHEA-COMP:11060"/>
        <dbReference type="Rhea" id="RHEA-COMP:11605"/>
        <dbReference type="ChEBI" id="CHEBI:15378"/>
        <dbReference type="ChEBI" id="CHEBI:30013"/>
        <dbReference type="ChEBI" id="CHEBI:30616"/>
        <dbReference type="ChEBI" id="CHEBI:61977"/>
        <dbReference type="ChEBI" id="CHEBI:456216"/>
        <dbReference type="EC" id="2.7.12.2"/>
    </reaction>
</comment>
<evidence type="ECO:0000256" key="3">
    <source>
        <dbReference type="ARBA" id="ARBA00022777"/>
    </source>
</evidence>
<evidence type="ECO:0000256" key="6">
    <source>
        <dbReference type="ARBA" id="ARBA00049299"/>
    </source>
</evidence>
<dbReference type="PANTHER" id="PTHR48013:SF9">
    <property type="entry name" value="DUAL SPECIFICITY MITOGEN-ACTIVATED PROTEIN KINASE KINASE 5"/>
    <property type="match status" value="1"/>
</dbReference>
<keyword evidence="3" id="KW-0418">Kinase</keyword>
<name>A0A915DP99_9BILA</name>
<comment type="catalytic activity">
    <reaction evidence="7">
        <text>L-tyrosyl-[protein] + ATP = O-phospho-L-tyrosyl-[protein] + ADP + H(+)</text>
        <dbReference type="Rhea" id="RHEA:10596"/>
        <dbReference type="Rhea" id="RHEA-COMP:10136"/>
        <dbReference type="Rhea" id="RHEA-COMP:20101"/>
        <dbReference type="ChEBI" id="CHEBI:15378"/>
        <dbReference type="ChEBI" id="CHEBI:30616"/>
        <dbReference type="ChEBI" id="CHEBI:46858"/>
        <dbReference type="ChEBI" id="CHEBI:61978"/>
        <dbReference type="ChEBI" id="CHEBI:456216"/>
        <dbReference type="EC" id="2.7.12.2"/>
    </reaction>
</comment>
<dbReference type="PANTHER" id="PTHR48013">
    <property type="entry name" value="DUAL SPECIFICITY MITOGEN-ACTIVATED PROTEIN KINASE KINASE 5-RELATED"/>
    <property type="match status" value="1"/>
</dbReference>
<accession>A0A915DP99</accession>
<keyword evidence="2" id="KW-0547">Nucleotide-binding</keyword>
<dbReference type="SUPFAM" id="SSF56112">
    <property type="entry name" value="Protein kinase-like (PK-like)"/>
    <property type="match status" value="1"/>
</dbReference>
<keyword evidence="4" id="KW-0067">ATP-binding</keyword>
<evidence type="ECO:0000256" key="1">
    <source>
        <dbReference type="ARBA" id="ARBA00022679"/>
    </source>
</evidence>
<sequence>MDSVFDQLQAVVHGDPPFLKADFYSLDLVDFVNKCLIKETSSRPKYTELMEHNFFKKNNVLDADRMLEERSTFGSYVARFPSD</sequence>
<dbReference type="InterPro" id="IPR011009">
    <property type="entry name" value="Kinase-like_dom_sf"/>
</dbReference>
<evidence type="ECO:0000256" key="7">
    <source>
        <dbReference type="ARBA" id="ARBA00051693"/>
    </source>
</evidence>
<keyword evidence="8" id="KW-1185">Reference proteome</keyword>
<evidence type="ECO:0000313" key="8">
    <source>
        <dbReference type="Proteomes" id="UP000887574"/>
    </source>
</evidence>
<comment type="catalytic activity">
    <reaction evidence="5">
        <text>L-seryl-[protein] + ATP = O-phospho-L-seryl-[protein] + ADP + H(+)</text>
        <dbReference type="Rhea" id="RHEA:17989"/>
        <dbReference type="Rhea" id="RHEA-COMP:9863"/>
        <dbReference type="Rhea" id="RHEA-COMP:11604"/>
        <dbReference type="ChEBI" id="CHEBI:15378"/>
        <dbReference type="ChEBI" id="CHEBI:29999"/>
        <dbReference type="ChEBI" id="CHEBI:30616"/>
        <dbReference type="ChEBI" id="CHEBI:83421"/>
        <dbReference type="ChEBI" id="CHEBI:456216"/>
        <dbReference type="EC" id="2.7.12.2"/>
    </reaction>
</comment>
<dbReference type="Gene3D" id="1.10.510.10">
    <property type="entry name" value="Transferase(Phosphotransferase) domain 1"/>
    <property type="match status" value="1"/>
</dbReference>
<dbReference type="AlphaFoldDB" id="A0A915DP99"/>
<dbReference type="Proteomes" id="UP000887574">
    <property type="component" value="Unplaced"/>
</dbReference>
<keyword evidence="1" id="KW-0808">Transferase</keyword>
<proteinExistence type="predicted"/>